<evidence type="ECO:0000313" key="1">
    <source>
        <dbReference type="EMBL" id="DAD81337.1"/>
    </source>
</evidence>
<accession>A0A8S5MG71</accession>
<organism evidence="1">
    <name type="scientific">Siphoviridae sp. ctHl62</name>
    <dbReference type="NCBI Taxonomy" id="2826235"/>
    <lineage>
        <taxon>Viruses</taxon>
        <taxon>Duplodnaviria</taxon>
        <taxon>Heunggongvirae</taxon>
        <taxon>Uroviricota</taxon>
        <taxon>Caudoviricetes</taxon>
    </lineage>
</organism>
<name>A0A8S5MG71_9CAUD</name>
<sequence length="217" mass="26271">MAKYWEHLKYHEDTVVKEKLSNDDVKFLKELQKEINTEDNGGTANPRYWVIRQPERIYHVDKDDADCFVFVDEYDRDELTLEDLKDKLEDLGDDNLKSVKVKDGVLTFEYFEEWFEELEKFEINYDNYDIYDREGIDKVLELLEFDVSVVYYKEIDVTVDNCMFLTQIDAENHLRANDYHYHEKARTYCMCGWRNPRFERLIKILSKTDFDSMLEKN</sequence>
<proteinExistence type="predicted"/>
<reference evidence="1" key="1">
    <citation type="journal article" date="2021" name="Proc. Natl. Acad. Sci. U.S.A.">
        <title>A Catalog of Tens of Thousands of Viruses from Human Metagenomes Reveals Hidden Associations with Chronic Diseases.</title>
        <authorList>
            <person name="Tisza M.J."/>
            <person name="Buck C.B."/>
        </authorList>
    </citation>
    <scope>NUCLEOTIDE SEQUENCE</scope>
    <source>
        <strain evidence="1">CtHl62</strain>
    </source>
</reference>
<dbReference type="EMBL" id="BK014899">
    <property type="protein sequence ID" value="DAD81337.1"/>
    <property type="molecule type" value="Genomic_DNA"/>
</dbReference>
<protein>
    <submittedName>
        <fullName evidence="1">Uncharacterized protein</fullName>
    </submittedName>
</protein>